<dbReference type="RefSeq" id="WP_166987613.1">
    <property type="nucleotide sequence ID" value="NZ_CP061169.1"/>
</dbReference>
<keyword evidence="2" id="KW-1185">Reference proteome</keyword>
<evidence type="ECO:0000313" key="2">
    <source>
        <dbReference type="Proteomes" id="UP000662814"/>
    </source>
</evidence>
<reference evidence="1 2" key="1">
    <citation type="submission" date="2020-12" db="EMBL/GenBank/DDBJ databases">
        <title>Microbacterium sp. HY060.</title>
        <authorList>
            <person name="Zhou J."/>
        </authorList>
    </citation>
    <scope>NUCLEOTIDE SEQUENCE [LARGE SCALE GENOMIC DNA]</scope>
    <source>
        <strain evidence="1 2">HY60</strain>
    </source>
</reference>
<organism evidence="1 2">
    <name type="scientific">Paramicrobacterium chengjingii</name>
    <dbReference type="NCBI Taxonomy" id="2769067"/>
    <lineage>
        <taxon>Bacteria</taxon>
        <taxon>Bacillati</taxon>
        <taxon>Actinomycetota</taxon>
        <taxon>Actinomycetes</taxon>
        <taxon>Micrococcales</taxon>
        <taxon>Microbacteriaceae</taxon>
        <taxon>Paramicrobacterium</taxon>
    </lineage>
</organism>
<gene>
    <name evidence="1" type="ORF">HCR76_14835</name>
</gene>
<accession>A0ABX6YGZ0</accession>
<dbReference type="Proteomes" id="UP000662814">
    <property type="component" value="Chromosome"/>
</dbReference>
<proteinExistence type="predicted"/>
<name>A0ABX6YGZ0_9MICO</name>
<sequence>MPEHPAPTGIPSPETRLPAIERLRQRKVIGAAEYEAKRAESIGRI</sequence>
<protein>
    <recommendedName>
        <fullName evidence="3">SHOCT domain-containing protein</fullName>
    </recommendedName>
</protein>
<dbReference type="EMBL" id="CP061169">
    <property type="protein sequence ID" value="QPZ38048.1"/>
    <property type="molecule type" value="Genomic_DNA"/>
</dbReference>
<evidence type="ECO:0000313" key="1">
    <source>
        <dbReference type="EMBL" id="QPZ38048.1"/>
    </source>
</evidence>
<evidence type="ECO:0008006" key="3">
    <source>
        <dbReference type="Google" id="ProtNLM"/>
    </source>
</evidence>